<dbReference type="AlphaFoldDB" id="A0A7J7D073"/>
<dbReference type="InterPro" id="IPR002610">
    <property type="entry name" value="Peptidase_S54_rhomboid-like"/>
</dbReference>
<feature type="transmembrane region" description="Helical" evidence="6">
    <location>
        <begin position="293"/>
        <end position="313"/>
    </location>
</feature>
<evidence type="ECO:0000256" key="5">
    <source>
        <dbReference type="ARBA" id="ARBA00023136"/>
    </source>
</evidence>
<feature type="transmembrane region" description="Helical" evidence="6">
    <location>
        <begin position="185"/>
        <end position="206"/>
    </location>
</feature>
<feature type="transmembrane region" description="Helical" evidence="6">
    <location>
        <begin position="238"/>
        <end position="257"/>
    </location>
</feature>
<keyword evidence="5 6" id="KW-0472">Membrane</keyword>
<comment type="function">
    <text evidence="6">Serine protease involved in intramembrane proteolysis.</text>
</comment>
<name>A0A7J7D073_TRIWF</name>
<dbReference type="PANTHER" id="PTHR22936:SF75">
    <property type="entry name" value="RHOMBOID-LIKE PROTEIN 8"/>
    <property type="match status" value="1"/>
</dbReference>
<protein>
    <recommendedName>
        <fullName evidence="6">RHOMBOID-like protein</fullName>
        <ecNumber evidence="6">3.4.21.105</ecNumber>
    </recommendedName>
</protein>
<feature type="region of interest" description="Disordered" evidence="7">
    <location>
        <begin position="1"/>
        <end position="39"/>
    </location>
</feature>
<dbReference type="SUPFAM" id="SSF144091">
    <property type="entry name" value="Rhomboid-like"/>
    <property type="match status" value="1"/>
</dbReference>
<dbReference type="InParanoid" id="A0A7J7D073"/>
<evidence type="ECO:0000256" key="3">
    <source>
        <dbReference type="ARBA" id="ARBA00022692"/>
    </source>
</evidence>
<evidence type="ECO:0000256" key="4">
    <source>
        <dbReference type="ARBA" id="ARBA00022989"/>
    </source>
</evidence>
<dbReference type="EC" id="3.4.21.105" evidence="6"/>
<dbReference type="Pfam" id="PF01694">
    <property type="entry name" value="Rhomboid"/>
    <property type="match status" value="1"/>
</dbReference>
<feature type="transmembrane region" description="Helical" evidence="6">
    <location>
        <begin position="48"/>
        <end position="68"/>
    </location>
</feature>
<dbReference type="GO" id="GO:0016020">
    <property type="term" value="C:membrane"/>
    <property type="evidence" value="ECO:0007669"/>
    <property type="project" value="UniProtKB-SubCell"/>
</dbReference>
<dbReference type="Gene3D" id="1.20.1540.10">
    <property type="entry name" value="Rhomboid-like"/>
    <property type="match status" value="1"/>
</dbReference>
<organism evidence="9 10">
    <name type="scientific">Tripterygium wilfordii</name>
    <name type="common">Thunder God vine</name>
    <dbReference type="NCBI Taxonomy" id="458696"/>
    <lineage>
        <taxon>Eukaryota</taxon>
        <taxon>Viridiplantae</taxon>
        <taxon>Streptophyta</taxon>
        <taxon>Embryophyta</taxon>
        <taxon>Tracheophyta</taxon>
        <taxon>Spermatophyta</taxon>
        <taxon>Magnoliopsida</taxon>
        <taxon>eudicotyledons</taxon>
        <taxon>Gunneridae</taxon>
        <taxon>Pentapetalae</taxon>
        <taxon>rosids</taxon>
        <taxon>fabids</taxon>
        <taxon>Celastrales</taxon>
        <taxon>Celastraceae</taxon>
        <taxon>Tripterygium</taxon>
    </lineage>
</organism>
<feature type="transmembrane region" description="Helical" evidence="6">
    <location>
        <begin position="162"/>
        <end position="179"/>
    </location>
</feature>
<keyword evidence="10" id="KW-1185">Reference proteome</keyword>
<dbReference type="InterPro" id="IPR035952">
    <property type="entry name" value="Rhomboid-like_sf"/>
</dbReference>
<gene>
    <name evidence="9" type="ORF">HS088_TW12G00920</name>
</gene>
<evidence type="ECO:0000256" key="2">
    <source>
        <dbReference type="ARBA" id="ARBA00009045"/>
    </source>
</evidence>
<comment type="caution">
    <text evidence="9">The sequence shown here is derived from an EMBL/GenBank/DDBJ whole genome shotgun (WGS) entry which is preliminary data.</text>
</comment>
<dbReference type="GO" id="GO:0006508">
    <property type="term" value="P:proteolysis"/>
    <property type="evidence" value="ECO:0007669"/>
    <property type="project" value="UniProtKB-KW"/>
</dbReference>
<keyword evidence="6" id="KW-0378">Hydrolase</keyword>
<dbReference type="GO" id="GO:0004252">
    <property type="term" value="F:serine-type endopeptidase activity"/>
    <property type="evidence" value="ECO:0007669"/>
    <property type="project" value="InterPro"/>
</dbReference>
<evidence type="ECO:0000256" key="7">
    <source>
        <dbReference type="SAM" id="MobiDB-lite"/>
    </source>
</evidence>
<keyword evidence="4 6" id="KW-1133">Transmembrane helix</keyword>
<feature type="transmembrane region" description="Helical" evidence="6">
    <location>
        <begin position="213"/>
        <end position="232"/>
    </location>
</feature>
<evidence type="ECO:0000313" key="10">
    <source>
        <dbReference type="Proteomes" id="UP000593562"/>
    </source>
</evidence>
<dbReference type="Proteomes" id="UP000593562">
    <property type="component" value="Unassembled WGS sequence"/>
</dbReference>
<keyword evidence="6" id="KW-0645">Protease</keyword>
<comment type="catalytic activity">
    <reaction evidence="6">
        <text>Cleaves type-1 transmembrane domains using a catalytic dyad composed of serine and histidine that are contributed by different transmembrane domains.</text>
        <dbReference type="EC" id="3.4.21.105"/>
    </reaction>
</comment>
<dbReference type="EMBL" id="JAAARO010000012">
    <property type="protein sequence ID" value="KAF5739710.1"/>
    <property type="molecule type" value="Genomic_DNA"/>
</dbReference>
<sequence length="388" mass="43209">MEKPPKLHAEIEIKSPPPPPFPLDFPDNADDQKTPFFKSRSRRRRSDTWAISVFVILHIGAFLATMIVNDCWRNSHGDCALESLGRFSFQPLTENPFLGPSASALDKMGALQQSFLAGHQDWRLLTCPCLHAGAFHIIINLSSVIFLGSYLEQEFGPLRTGIIYVLSAFFGSLIAALFVRNSPVVCSSGALFGLVGATLSALIRNWKFYTAKYVALAILCALSAINFGIGLLPYVDNFANIGGFLSGVLLGFVLLFNPQIREVALNKGGFYDYGVKSSTKLKEKLDRPVMRSVSLLLFTLVVAGTLVAVLQGLNVNHYCRWCRYIDCIPSARWSCNSMTTSCELHSDLYCVKINSHTCHMVIADYEALQWEFDNEWFGNFSLKFTDPF</sequence>
<feature type="compositionally biased region" description="Basic and acidic residues" evidence="7">
    <location>
        <begin position="1"/>
        <end position="13"/>
    </location>
</feature>
<dbReference type="PANTHER" id="PTHR22936">
    <property type="entry name" value="RHOMBOID-RELATED"/>
    <property type="match status" value="1"/>
</dbReference>
<comment type="subcellular location">
    <subcellularLocation>
        <location evidence="1 6">Membrane</location>
        <topology evidence="1 6">Multi-pass membrane protein</topology>
    </subcellularLocation>
</comment>
<feature type="domain" description="Peptidase S54 rhomboid" evidence="8">
    <location>
        <begin position="120"/>
        <end position="255"/>
    </location>
</feature>
<feature type="transmembrane region" description="Helical" evidence="6">
    <location>
        <begin position="130"/>
        <end position="150"/>
    </location>
</feature>
<keyword evidence="3 6" id="KW-0812">Transmembrane</keyword>
<evidence type="ECO:0000256" key="1">
    <source>
        <dbReference type="ARBA" id="ARBA00004141"/>
    </source>
</evidence>
<evidence type="ECO:0000256" key="6">
    <source>
        <dbReference type="RuleBase" id="RU362115"/>
    </source>
</evidence>
<reference evidence="9 10" key="1">
    <citation type="journal article" date="2020" name="Nat. Commun.">
        <title>Genome of Tripterygium wilfordii and identification of cytochrome P450 involved in triptolide biosynthesis.</title>
        <authorList>
            <person name="Tu L."/>
            <person name="Su P."/>
            <person name="Zhang Z."/>
            <person name="Gao L."/>
            <person name="Wang J."/>
            <person name="Hu T."/>
            <person name="Zhou J."/>
            <person name="Zhang Y."/>
            <person name="Zhao Y."/>
            <person name="Liu Y."/>
            <person name="Song Y."/>
            <person name="Tong Y."/>
            <person name="Lu Y."/>
            <person name="Yang J."/>
            <person name="Xu C."/>
            <person name="Jia M."/>
            <person name="Peters R.J."/>
            <person name="Huang L."/>
            <person name="Gao W."/>
        </authorList>
    </citation>
    <scope>NUCLEOTIDE SEQUENCE [LARGE SCALE GENOMIC DNA]</scope>
    <source>
        <strain evidence="10">cv. XIE 37</strain>
        <tissue evidence="9">Leaf</tissue>
    </source>
</reference>
<dbReference type="InterPro" id="IPR022764">
    <property type="entry name" value="Peptidase_S54_rhomboid_dom"/>
</dbReference>
<dbReference type="FunCoup" id="A0A7J7D073">
    <property type="interactions" value="48"/>
</dbReference>
<evidence type="ECO:0000313" key="9">
    <source>
        <dbReference type="EMBL" id="KAF5739710.1"/>
    </source>
</evidence>
<accession>A0A7J7D073</accession>
<comment type="similarity">
    <text evidence="2 6">Belongs to the peptidase S54 family.</text>
</comment>
<keyword evidence="6" id="KW-0720">Serine protease</keyword>
<proteinExistence type="inferred from homology"/>
<evidence type="ECO:0000259" key="8">
    <source>
        <dbReference type="Pfam" id="PF01694"/>
    </source>
</evidence>